<dbReference type="EMBL" id="FOHU01000010">
    <property type="protein sequence ID" value="SET42986.1"/>
    <property type="molecule type" value="Genomic_DNA"/>
</dbReference>
<keyword evidence="1" id="KW-0472">Membrane</keyword>
<feature type="transmembrane region" description="Helical" evidence="1">
    <location>
        <begin position="185"/>
        <end position="207"/>
    </location>
</feature>
<keyword evidence="4" id="KW-1185">Reference proteome</keyword>
<dbReference type="Pfam" id="PF02517">
    <property type="entry name" value="Rce1-like"/>
    <property type="match status" value="1"/>
</dbReference>
<accession>A0A1I0ECL5</accession>
<dbReference type="AlphaFoldDB" id="A0A1I0ECL5"/>
<dbReference type="PANTHER" id="PTHR39430:SF1">
    <property type="entry name" value="PROTEASE"/>
    <property type="match status" value="1"/>
</dbReference>
<feature type="transmembrane region" description="Helical" evidence="1">
    <location>
        <begin position="50"/>
        <end position="70"/>
    </location>
</feature>
<dbReference type="GO" id="GO:0080120">
    <property type="term" value="P:CAAX-box protein maturation"/>
    <property type="evidence" value="ECO:0007669"/>
    <property type="project" value="UniProtKB-ARBA"/>
</dbReference>
<sequence>MDKIFINNDKQLRSGWKILTVFAICMFINLAFNSILSIKLNHKSLFNDEGIIQIFRSPSLFFIIVAIFAVKKIEKWELSAIGFKNPKNQLRQLLMGSILGSCCFIAIIIVLWLLNGVAITNSLMEPSFSSVNIYAILIFSIFPGIGEEVLFRGYFLKLLSNSVGTTFAIGLTSIFFSIVHGANDGYSIIAFVNLFLFSLFLSFTTIITKNIWTAVCFHIAWNFFQGSVFSMSISGSNASGIYLVEVIGKDWITGGSFGVEGGLIVTAILCLLVIGTFIKYNSRLSIKQSVSELRT</sequence>
<dbReference type="Proteomes" id="UP000199568">
    <property type="component" value="Unassembled WGS sequence"/>
</dbReference>
<dbReference type="InterPro" id="IPR003675">
    <property type="entry name" value="Rce1/LyrA-like_dom"/>
</dbReference>
<feature type="transmembrane region" description="Helical" evidence="1">
    <location>
        <begin position="219"/>
        <end position="244"/>
    </location>
</feature>
<feature type="transmembrane region" description="Helical" evidence="1">
    <location>
        <begin position="256"/>
        <end position="278"/>
    </location>
</feature>
<feature type="transmembrane region" description="Helical" evidence="1">
    <location>
        <begin position="93"/>
        <end position="114"/>
    </location>
</feature>
<gene>
    <name evidence="3" type="ORF">SAMN05660297_02394</name>
</gene>
<keyword evidence="1" id="KW-0812">Transmembrane</keyword>
<evidence type="ECO:0000313" key="3">
    <source>
        <dbReference type="EMBL" id="SET42986.1"/>
    </source>
</evidence>
<feature type="transmembrane region" description="Helical" evidence="1">
    <location>
        <begin position="158"/>
        <end position="179"/>
    </location>
</feature>
<feature type="domain" description="CAAX prenyl protease 2/Lysostaphin resistance protein A-like" evidence="2">
    <location>
        <begin position="132"/>
        <end position="224"/>
    </location>
</feature>
<dbReference type="OrthoDB" id="324900at2"/>
<evidence type="ECO:0000256" key="1">
    <source>
        <dbReference type="SAM" id="Phobius"/>
    </source>
</evidence>
<evidence type="ECO:0000259" key="2">
    <source>
        <dbReference type="Pfam" id="PF02517"/>
    </source>
</evidence>
<protein>
    <recommendedName>
        <fullName evidence="2">CAAX prenyl protease 2/Lysostaphin resistance protein A-like domain-containing protein</fullName>
    </recommendedName>
</protein>
<dbReference type="PANTHER" id="PTHR39430">
    <property type="entry name" value="MEMBRANE-ASSOCIATED PROTEASE-RELATED"/>
    <property type="match status" value="1"/>
</dbReference>
<dbReference type="GO" id="GO:0004175">
    <property type="term" value="F:endopeptidase activity"/>
    <property type="evidence" value="ECO:0007669"/>
    <property type="project" value="UniProtKB-ARBA"/>
</dbReference>
<reference evidence="3 4" key="1">
    <citation type="submission" date="2016-10" db="EMBL/GenBank/DDBJ databases">
        <authorList>
            <person name="de Groot N.N."/>
        </authorList>
    </citation>
    <scope>NUCLEOTIDE SEQUENCE [LARGE SCALE GENOMIC DNA]</scope>
    <source>
        <strain evidence="3 4">DSM 18979</strain>
    </source>
</reference>
<dbReference type="STRING" id="426128.SAMN05660297_02394"/>
<keyword evidence="1" id="KW-1133">Transmembrane helix</keyword>
<evidence type="ECO:0000313" key="4">
    <source>
        <dbReference type="Proteomes" id="UP000199568"/>
    </source>
</evidence>
<feature type="transmembrane region" description="Helical" evidence="1">
    <location>
        <begin position="18"/>
        <end position="38"/>
    </location>
</feature>
<feature type="transmembrane region" description="Helical" evidence="1">
    <location>
        <begin position="126"/>
        <end position="146"/>
    </location>
</feature>
<proteinExistence type="predicted"/>
<name>A0A1I0ECL5_9FIRM</name>
<dbReference type="RefSeq" id="WP_090444215.1">
    <property type="nucleotide sequence ID" value="NZ_FOHU01000010.1"/>
</dbReference>
<organism evidence="3 4">
    <name type="scientific">Natronincola peptidivorans</name>
    <dbReference type="NCBI Taxonomy" id="426128"/>
    <lineage>
        <taxon>Bacteria</taxon>
        <taxon>Bacillati</taxon>
        <taxon>Bacillota</taxon>
        <taxon>Clostridia</taxon>
        <taxon>Peptostreptococcales</taxon>
        <taxon>Natronincolaceae</taxon>
        <taxon>Natronincola</taxon>
    </lineage>
</organism>